<reference evidence="5" key="1">
    <citation type="submission" date="2019-11" db="EMBL/GenBank/DDBJ databases">
        <authorList>
            <person name="Liu Y."/>
            <person name="Hou J."/>
            <person name="Li T.-Q."/>
            <person name="Guan C.-H."/>
            <person name="Wu X."/>
            <person name="Wu H.-Z."/>
            <person name="Ling F."/>
            <person name="Zhang R."/>
            <person name="Shi X.-G."/>
            <person name="Ren J.-P."/>
            <person name="Chen E.-F."/>
            <person name="Sun J.-M."/>
        </authorList>
    </citation>
    <scope>NUCLEOTIDE SEQUENCE</scope>
    <source>
        <strain evidence="5">Adult_tree_wgs_1</strain>
        <tissue evidence="5">Leaves</tissue>
    </source>
</reference>
<evidence type="ECO:0000256" key="1">
    <source>
        <dbReference type="ARBA" id="ARBA00022614"/>
    </source>
</evidence>
<evidence type="ECO:0000313" key="6">
    <source>
        <dbReference type="Proteomes" id="UP000626092"/>
    </source>
</evidence>
<dbReference type="InterPro" id="IPR032675">
    <property type="entry name" value="LRR_dom_sf"/>
</dbReference>
<accession>A0A834G2M0</accession>
<keyword evidence="2" id="KW-0677">Repeat</keyword>
<dbReference type="EMBL" id="WJXA01000012">
    <property type="protein sequence ID" value="KAF7124407.1"/>
    <property type="molecule type" value="Genomic_DNA"/>
</dbReference>
<proteinExistence type="predicted"/>
<comment type="caution">
    <text evidence="5">The sequence shown here is derived from an EMBL/GenBank/DDBJ whole genome shotgun (WGS) entry which is preliminary data.</text>
</comment>
<evidence type="ECO:0000256" key="2">
    <source>
        <dbReference type="ARBA" id="ARBA00022737"/>
    </source>
</evidence>
<feature type="domain" description="Leucine-rich repeat-containing N-terminal plant-type" evidence="4">
    <location>
        <begin position="30"/>
        <end position="67"/>
    </location>
</feature>
<protein>
    <recommendedName>
        <fullName evidence="4">Leucine-rich repeat-containing N-terminal plant-type domain-containing protein</fullName>
    </recommendedName>
</protein>
<dbReference type="Pfam" id="PF08263">
    <property type="entry name" value="LRRNT_2"/>
    <property type="match status" value="1"/>
</dbReference>
<feature type="chain" id="PRO_5032414435" description="Leucine-rich repeat-containing N-terminal plant-type domain-containing protein" evidence="3">
    <location>
        <begin position="21"/>
        <end position="110"/>
    </location>
</feature>
<evidence type="ECO:0000313" key="5">
    <source>
        <dbReference type="EMBL" id="KAF7124407.1"/>
    </source>
</evidence>
<evidence type="ECO:0000259" key="4">
    <source>
        <dbReference type="Pfam" id="PF08263"/>
    </source>
</evidence>
<gene>
    <name evidence="5" type="ORF">RHSIM_Rhsim12G0128000</name>
</gene>
<keyword evidence="6" id="KW-1185">Reference proteome</keyword>
<keyword evidence="3" id="KW-0732">Signal</keyword>
<dbReference type="OrthoDB" id="676979at2759"/>
<dbReference type="AlphaFoldDB" id="A0A834G2M0"/>
<keyword evidence="1" id="KW-0433">Leucine-rich repeat</keyword>
<feature type="signal peptide" evidence="3">
    <location>
        <begin position="1"/>
        <end position="20"/>
    </location>
</feature>
<dbReference type="InterPro" id="IPR013210">
    <property type="entry name" value="LRR_N_plant-typ"/>
</dbReference>
<dbReference type="Gene3D" id="3.80.10.10">
    <property type="entry name" value="Ribonuclease Inhibitor"/>
    <property type="match status" value="1"/>
</dbReference>
<dbReference type="Proteomes" id="UP000626092">
    <property type="component" value="Unassembled WGS sequence"/>
</dbReference>
<sequence length="110" mass="12365">MGFNLLWFLVVLTIWKTGDEKRSICVEGNPNDLKGLTGFKAEIQSDTSGRIAKWVGQSCCKWDGISCENTTDRVTEINLPGFITCESVMMLLCRLLWKIVPSFNNPPHIS</sequence>
<organism evidence="5 6">
    <name type="scientific">Rhododendron simsii</name>
    <name type="common">Sims's rhododendron</name>
    <dbReference type="NCBI Taxonomy" id="118357"/>
    <lineage>
        <taxon>Eukaryota</taxon>
        <taxon>Viridiplantae</taxon>
        <taxon>Streptophyta</taxon>
        <taxon>Embryophyta</taxon>
        <taxon>Tracheophyta</taxon>
        <taxon>Spermatophyta</taxon>
        <taxon>Magnoliopsida</taxon>
        <taxon>eudicotyledons</taxon>
        <taxon>Gunneridae</taxon>
        <taxon>Pentapetalae</taxon>
        <taxon>asterids</taxon>
        <taxon>Ericales</taxon>
        <taxon>Ericaceae</taxon>
        <taxon>Ericoideae</taxon>
        <taxon>Rhodoreae</taxon>
        <taxon>Rhododendron</taxon>
    </lineage>
</organism>
<name>A0A834G2M0_RHOSS</name>
<evidence type="ECO:0000256" key="3">
    <source>
        <dbReference type="SAM" id="SignalP"/>
    </source>
</evidence>